<evidence type="ECO:0000313" key="4">
    <source>
        <dbReference type="Proteomes" id="UP000608071"/>
    </source>
</evidence>
<keyword evidence="4" id="KW-1185">Reference proteome</keyword>
<accession>A0ABR8T3Z7</accession>
<reference evidence="3 4" key="1">
    <citation type="submission" date="2020-08" db="EMBL/GenBank/DDBJ databases">
        <title>A Genomic Blueprint of the Chicken Gut Microbiome.</title>
        <authorList>
            <person name="Gilroy R."/>
            <person name="Ravi A."/>
            <person name="Getino M."/>
            <person name="Pursley I."/>
            <person name="Horton D.L."/>
            <person name="Alikhan N.-F."/>
            <person name="Baker D."/>
            <person name="Gharbi K."/>
            <person name="Hall N."/>
            <person name="Watson M."/>
            <person name="Adriaenssens E.M."/>
            <person name="Foster-Nyarko E."/>
            <person name="Jarju S."/>
            <person name="Secka A."/>
            <person name="Antonio M."/>
            <person name="Oren A."/>
            <person name="Chaudhuri R."/>
            <person name="La Ragione R.M."/>
            <person name="Hildebrand F."/>
            <person name="Pallen M.J."/>
        </authorList>
    </citation>
    <scope>NUCLEOTIDE SEQUENCE [LARGE SCALE GENOMIC DNA]</scope>
    <source>
        <strain evidence="3 4">Sa2BVA9</strain>
    </source>
</reference>
<dbReference type="InterPro" id="IPR013610">
    <property type="entry name" value="ArdC_N"/>
</dbReference>
<evidence type="ECO:0000256" key="1">
    <source>
        <dbReference type="SAM" id="MobiDB-lite"/>
    </source>
</evidence>
<organism evidence="3 4">
    <name type="scientific">Paenibacillus gallinarum</name>
    <dbReference type="NCBI Taxonomy" id="2762232"/>
    <lineage>
        <taxon>Bacteria</taxon>
        <taxon>Bacillati</taxon>
        <taxon>Bacillota</taxon>
        <taxon>Bacilli</taxon>
        <taxon>Bacillales</taxon>
        <taxon>Paenibacillaceae</taxon>
        <taxon>Paenibacillus</taxon>
    </lineage>
</organism>
<dbReference type="Pfam" id="PF08401">
    <property type="entry name" value="ArdcN"/>
    <property type="match status" value="1"/>
</dbReference>
<dbReference type="Proteomes" id="UP000608071">
    <property type="component" value="Unassembled WGS sequence"/>
</dbReference>
<gene>
    <name evidence="3" type="ORF">H9647_20640</name>
</gene>
<feature type="domain" description="N-terminal" evidence="2">
    <location>
        <begin position="15"/>
        <end position="131"/>
    </location>
</feature>
<dbReference type="EMBL" id="JACSQL010000012">
    <property type="protein sequence ID" value="MBD7970478.1"/>
    <property type="molecule type" value="Genomic_DNA"/>
</dbReference>
<feature type="region of interest" description="Disordered" evidence="1">
    <location>
        <begin position="334"/>
        <end position="363"/>
    </location>
</feature>
<proteinExistence type="predicted"/>
<evidence type="ECO:0000259" key="2">
    <source>
        <dbReference type="Pfam" id="PF08401"/>
    </source>
</evidence>
<evidence type="ECO:0000313" key="3">
    <source>
        <dbReference type="EMBL" id="MBD7970478.1"/>
    </source>
</evidence>
<sequence>MPFPKSKEYEAKMAEVQKQVDQAIDRIFKNNEFQHFLEVASKFPKYSLNNVVMIYSQKPDATMVQGYRSWEEMGRQVQKGESAIKIFAPTFTKMEVTKIDPVSQRPQLDNKGKEITEKVEKITGFKGVNVFDVSQTKGKEIVNVRQFIRDDVKDSNGAAKMYLQLSEHLGKKMDIREMADDFKENPNARGYYDRANHAIRINPAIPNSTLKFKTLVHEYAHSQLHRMDSPLKDLPRGHKEAQAEATAFMVTKYYGLDTEAYSAGYIATWTKDMKLAKQALGEIQKTANNIIREIDHLDREHIQEVIKKQTLGRSISPGQPNPNIDAAREVAVTRLDKSEEQHLKEQDKSSTAESEKTRPELER</sequence>
<name>A0ABR8T3Z7_9BACL</name>
<comment type="caution">
    <text evidence="3">The sequence shown here is derived from an EMBL/GenBank/DDBJ whole genome shotgun (WGS) entry which is preliminary data.</text>
</comment>
<protein>
    <recommendedName>
        <fullName evidence="2">N-terminal domain-containing protein</fullName>
    </recommendedName>
</protein>
<dbReference type="RefSeq" id="WP_191803606.1">
    <property type="nucleotide sequence ID" value="NZ_JACSQL010000012.1"/>
</dbReference>